<dbReference type="AlphaFoldDB" id="A0A0K1P9B0"/>
<dbReference type="KEGG" id="vin:AKJ08_0484"/>
<dbReference type="EMBL" id="CP012332">
    <property type="protein sequence ID" value="AKU90097.1"/>
    <property type="molecule type" value="Genomic_DNA"/>
</dbReference>
<dbReference type="Gene3D" id="3.40.50.360">
    <property type="match status" value="1"/>
</dbReference>
<sequence>MLDLALQAAEASGAEIRRVDLTALRFEGCPSNERQCRWPCLLTEGEGDELGPVYDRLVDWADVVVISSVVDDGALAEPLDRFMKRLGCIRHALEVDQVQLIRNKVASFLLCGPWKVASGPAAELVAFFASLGFALPPFPIAGPPPDSCFASSAERSDRLLHVLPESADGATALVVRAIDLASKLRAPGPSQADARLA</sequence>
<evidence type="ECO:0000313" key="1">
    <source>
        <dbReference type="EMBL" id="AKU90097.1"/>
    </source>
</evidence>
<dbReference type="InterPro" id="IPR029039">
    <property type="entry name" value="Flavoprotein-like_sf"/>
</dbReference>
<reference evidence="1 2" key="1">
    <citation type="submission" date="2015-08" db="EMBL/GenBank/DDBJ databases">
        <authorList>
            <person name="Babu N.S."/>
            <person name="Beckwith C.J."/>
            <person name="Beseler K.G."/>
            <person name="Brison A."/>
            <person name="Carone J.V."/>
            <person name="Caskin T.P."/>
            <person name="Diamond M."/>
            <person name="Durham M.E."/>
            <person name="Foxe J.M."/>
            <person name="Go M."/>
            <person name="Henderson B.A."/>
            <person name="Jones I.B."/>
            <person name="McGettigan J.A."/>
            <person name="Micheletti S.J."/>
            <person name="Nasrallah M.E."/>
            <person name="Ortiz D."/>
            <person name="Piller C.R."/>
            <person name="Privatt S.R."/>
            <person name="Schneider S.L."/>
            <person name="Sharp S."/>
            <person name="Smith T.C."/>
            <person name="Stanton J.D."/>
            <person name="Ullery H.E."/>
            <person name="Wilson R.J."/>
            <person name="Serrano M.G."/>
            <person name="Buck G."/>
            <person name="Lee V."/>
            <person name="Wang Y."/>
            <person name="Carvalho R."/>
            <person name="Voegtly L."/>
            <person name="Shi R."/>
            <person name="Duckworth R."/>
            <person name="Johnson A."/>
            <person name="Loviza R."/>
            <person name="Walstead R."/>
            <person name="Shah Z."/>
            <person name="Kiflezghi M."/>
            <person name="Wade K."/>
            <person name="Ball S.L."/>
            <person name="Bradley K.W."/>
            <person name="Asai D.J."/>
            <person name="Bowman C.A."/>
            <person name="Russell D.A."/>
            <person name="Pope W.H."/>
            <person name="Jacobs-Sera D."/>
            <person name="Hendrix R.W."/>
            <person name="Hatfull G.F."/>
        </authorList>
    </citation>
    <scope>NUCLEOTIDE SEQUENCE [LARGE SCALE GENOMIC DNA]</scope>
    <source>
        <strain evidence="1 2">DSM 27710</strain>
    </source>
</reference>
<proteinExistence type="predicted"/>
<evidence type="ECO:0000313" key="2">
    <source>
        <dbReference type="Proteomes" id="UP000055590"/>
    </source>
</evidence>
<keyword evidence="2" id="KW-1185">Reference proteome</keyword>
<dbReference type="Proteomes" id="UP000055590">
    <property type="component" value="Chromosome"/>
</dbReference>
<organism evidence="1 2">
    <name type="scientific">Vulgatibacter incomptus</name>
    <dbReference type="NCBI Taxonomy" id="1391653"/>
    <lineage>
        <taxon>Bacteria</taxon>
        <taxon>Pseudomonadati</taxon>
        <taxon>Myxococcota</taxon>
        <taxon>Myxococcia</taxon>
        <taxon>Myxococcales</taxon>
        <taxon>Cystobacterineae</taxon>
        <taxon>Vulgatibacteraceae</taxon>
        <taxon>Vulgatibacter</taxon>
    </lineage>
</organism>
<name>A0A0K1P9B0_9BACT</name>
<accession>A0A0K1P9B0</accession>
<dbReference type="SUPFAM" id="SSF52218">
    <property type="entry name" value="Flavoproteins"/>
    <property type="match status" value="1"/>
</dbReference>
<protein>
    <submittedName>
        <fullName evidence="1">Uncharacterized protein</fullName>
    </submittedName>
</protein>
<gene>
    <name evidence="1" type="ORF">AKJ08_0484</name>
</gene>